<name>A0A3E3E0S1_9FIRM</name>
<dbReference type="GO" id="GO:0003879">
    <property type="term" value="F:ATP phosphoribosyltransferase activity"/>
    <property type="evidence" value="ECO:0007669"/>
    <property type="project" value="UniProtKB-UniRule"/>
</dbReference>
<evidence type="ECO:0000256" key="4">
    <source>
        <dbReference type="ARBA" id="ARBA00009489"/>
    </source>
</evidence>
<evidence type="ECO:0000256" key="12">
    <source>
        <dbReference type="ARBA" id="ARBA00022840"/>
    </source>
</evidence>
<evidence type="ECO:0000256" key="14">
    <source>
        <dbReference type="ARBA" id="ARBA00024861"/>
    </source>
</evidence>
<evidence type="ECO:0000256" key="9">
    <source>
        <dbReference type="ARBA" id="ARBA00022676"/>
    </source>
</evidence>
<comment type="function">
    <text evidence="14 15">Catalyzes the condensation of ATP and 5-phosphoribose 1-diphosphate to form N'-(5'-phosphoribosyl)-ATP (PR-ATP). Has a crucial role in the pathway because the rate of histidine biosynthesis seems to be controlled primarily by regulation of HisG enzymatic activity.</text>
</comment>
<comment type="catalytic activity">
    <reaction evidence="1 15">
        <text>1-(5-phospho-beta-D-ribosyl)-ATP + diphosphate = 5-phospho-alpha-D-ribose 1-diphosphate + ATP</text>
        <dbReference type="Rhea" id="RHEA:18473"/>
        <dbReference type="ChEBI" id="CHEBI:30616"/>
        <dbReference type="ChEBI" id="CHEBI:33019"/>
        <dbReference type="ChEBI" id="CHEBI:58017"/>
        <dbReference type="ChEBI" id="CHEBI:73183"/>
        <dbReference type="EC" id="2.4.2.17"/>
    </reaction>
</comment>
<reference evidence="17 18" key="1">
    <citation type="submission" date="2018-08" db="EMBL/GenBank/DDBJ databases">
        <title>A genome reference for cultivated species of the human gut microbiota.</title>
        <authorList>
            <person name="Zou Y."/>
            <person name="Xue W."/>
            <person name="Luo G."/>
        </authorList>
    </citation>
    <scope>NUCLEOTIDE SEQUENCE [LARGE SCALE GENOMIC DNA]</scope>
    <source>
        <strain evidence="17 18">AM25-6</strain>
    </source>
</reference>
<evidence type="ECO:0000256" key="5">
    <source>
        <dbReference type="ARBA" id="ARBA00011946"/>
    </source>
</evidence>
<evidence type="ECO:0000313" key="18">
    <source>
        <dbReference type="Proteomes" id="UP000261212"/>
    </source>
</evidence>
<organism evidence="17 18">
    <name type="scientific">Anaerofustis stercorihominis</name>
    <dbReference type="NCBI Taxonomy" id="214853"/>
    <lineage>
        <taxon>Bacteria</taxon>
        <taxon>Bacillati</taxon>
        <taxon>Bacillota</taxon>
        <taxon>Clostridia</taxon>
        <taxon>Eubacteriales</taxon>
        <taxon>Eubacteriaceae</taxon>
        <taxon>Anaerofustis</taxon>
    </lineage>
</organism>
<dbReference type="GO" id="GO:0005737">
    <property type="term" value="C:cytoplasm"/>
    <property type="evidence" value="ECO:0007669"/>
    <property type="project" value="UniProtKB-SubCell"/>
</dbReference>
<protein>
    <recommendedName>
        <fullName evidence="6 15">ATP phosphoribosyltransferase</fullName>
        <shortName evidence="15">ATP-PRT</shortName>
        <shortName evidence="15">ATP-PRTase</shortName>
        <ecNumber evidence="5 15">2.4.2.17</ecNumber>
    </recommendedName>
</protein>
<keyword evidence="7 15" id="KW-0963">Cytoplasm</keyword>
<sequence>MIKIAVAKGRVAKQAIKLFKEFGITFSEFDLNRKLILNSDDGSVQMVLVKPSDTPIYVETGVCDCGIVGKDILLEDNPDVYRLFPLNIGRCKMCVAGFKGTDIRNMKQIVAASKFVNTAKEYFDGLGIKAKIIKINGSVELAPLLNMSDVIVDIVESGVTLKENGLNVLEEIFDIYSVFIVNKASLKMKHSSLKPFIENLQKASDRMV</sequence>
<comment type="domain">
    <text evidence="15">Lacks the C-terminal regulatory region which is replaced by HisZ.</text>
</comment>
<evidence type="ECO:0000256" key="7">
    <source>
        <dbReference type="ARBA" id="ARBA00022490"/>
    </source>
</evidence>
<comment type="caution">
    <text evidence="17">The sequence shown here is derived from an EMBL/GenBank/DDBJ whole genome shotgun (WGS) entry which is preliminary data.</text>
</comment>
<dbReference type="GO" id="GO:0000105">
    <property type="term" value="P:L-histidine biosynthetic process"/>
    <property type="evidence" value="ECO:0007669"/>
    <property type="project" value="UniProtKB-UniRule"/>
</dbReference>
<keyword evidence="12 15" id="KW-0067">ATP-binding</keyword>
<dbReference type="SUPFAM" id="SSF53850">
    <property type="entry name" value="Periplasmic binding protein-like II"/>
    <property type="match status" value="1"/>
</dbReference>
<evidence type="ECO:0000256" key="11">
    <source>
        <dbReference type="ARBA" id="ARBA00022741"/>
    </source>
</evidence>
<dbReference type="InterPro" id="IPR001348">
    <property type="entry name" value="ATP_PRibTrfase_HisG"/>
</dbReference>
<keyword evidence="10 15" id="KW-0808">Transferase</keyword>
<evidence type="ECO:0000256" key="3">
    <source>
        <dbReference type="ARBA" id="ARBA00004667"/>
    </source>
</evidence>
<evidence type="ECO:0000256" key="2">
    <source>
        <dbReference type="ARBA" id="ARBA00004496"/>
    </source>
</evidence>
<proteinExistence type="inferred from homology"/>
<comment type="pathway">
    <text evidence="3 15">Amino-acid biosynthesis; L-histidine biosynthesis; L-histidine from 5-phospho-alpha-D-ribose 1-diphosphate: step 1/9.</text>
</comment>
<evidence type="ECO:0000256" key="10">
    <source>
        <dbReference type="ARBA" id="ARBA00022679"/>
    </source>
</evidence>
<keyword evidence="13 15" id="KW-0368">Histidine biosynthesis</keyword>
<dbReference type="CDD" id="cd13595">
    <property type="entry name" value="PBP2_HisGs"/>
    <property type="match status" value="1"/>
</dbReference>
<dbReference type="Gene3D" id="3.40.190.10">
    <property type="entry name" value="Periplasmic binding protein-like II"/>
    <property type="match status" value="2"/>
</dbReference>
<evidence type="ECO:0000256" key="8">
    <source>
        <dbReference type="ARBA" id="ARBA00022605"/>
    </source>
</evidence>
<accession>A0A3E3E0S1</accession>
<dbReference type="GO" id="GO:0005524">
    <property type="term" value="F:ATP binding"/>
    <property type="evidence" value="ECO:0007669"/>
    <property type="project" value="UniProtKB-KW"/>
</dbReference>
<evidence type="ECO:0000256" key="6">
    <source>
        <dbReference type="ARBA" id="ARBA00020998"/>
    </source>
</evidence>
<evidence type="ECO:0000256" key="13">
    <source>
        <dbReference type="ARBA" id="ARBA00023102"/>
    </source>
</evidence>
<dbReference type="InterPro" id="IPR024893">
    <property type="entry name" value="ATP_PRibTrfase_HisG_short"/>
</dbReference>
<dbReference type="EMBL" id="QUSM01000002">
    <property type="protein sequence ID" value="RGD75150.1"/>
    <property type="molecule type" value="Genomic_DNA"/>
</dbReference>
<comment type="subcellular location">
    <subcellularLocation>
        <location evidence="2 15">Cytoplasm</location>
    </subcellularLocation>
</comment>
<comment type="subunit">
    <text evidence="15">Heteromultimer composed of HisG and HisZ subunits.</text>
</comment>
<evidence type="ECO:0000259" key="16">
    <source>
        <dbReference type="Pfam" id="PF01634"/>
    </source>
</evidence>
<keyword evidence="9 15" id="KW-0328">Glycosyltransferase</keyword>
<evidence type="ECO:0000313" key="17">
    <source>
        <dbReference type="EMBL" id="RGD75150.1"/>
    </source>
</evidence>
<feature type="domain" description="ATP phosphoribosyltransferase catalytic" evidence="16">
    <location>
        <begin position="50"/>
        <end position="201"/>
    </location>
</feature>
<dbReference type="PANTHER" id="PTHR21403:SF8">
    <property type="entry name" value="ATP PHOSPHORIBOSYLTRANSFERASE"/>
    <property type="match status" value="1"/>
</dbReference>
<dbReference type="NCBIfam" id="TIGR00070">
    <property type="entry name" value="hisG"/>
    <property type="match status" value="1"/>
</dbReference>
<evidence type="ECO:0000256" key="1">
    <source>
        <dbReference type="ARBA" id="ARBA00000915"/>
    </source>
</evidence>
<keyword evidence="8 15" id="KW-0028">Amino-acid biosynthesis</keyword>
<dbReference type="HAMAP" id="MF_01018">
    <property type="entry name" value="HisG_Short"/>
    <property type="match status" value="1"/>
</dbReference>
<dbReference type="PROSITE" id="PS01316">
    <property type="entry name" value="ATP_P_PHORIBOSYLTR"/>
    <property type="match status" value="1"/>
</dbReference>
<dbReference type="InterPro" id="IPR018198">
    <property type="entry name" value="ATP_PRibTrfase_CS"/>
</dbReference>
<dbReference type="EC" id="2.4.2.17" evidence="5 15"/>
<keyword evidence="11 15" id="KW-0547">Nucleotide-binding</keyword>
<dbReference type="UniPathway" id="UPA00031">
    <property type="reaction ID" value="UER00006"/>
</dbReference>
<dbReference type="AlphaFoldDB" id="A0A3E3E0S1"/>
<dbReference type="PANTHER" id="PTHR21403">
    <property type="entry name" value="ATP PHOSPHORIBOSYLTRANSFERASE ATP-PRTASE"/>
    <property type="match status" value="1"/>
</dbReference>
<comment type="similarity">
    <text evidence="4 15">Belongs to the ATP phosphoribosyltransferase family. Short subfamily.</text>
</comment>
<dbReference type="Pfam" id="PF01634">
    <property type="entry name" value="HisG"/>
    <property type="match status" value="1"/>
</dbReference>
<dbReference type="Proteomes" id="UP000261212">
    <property type="component" value="Unassembled WGS sequence"/>
</dbReference>
<dbReference type="GeneID" id="98000557"/>
<evidence type="ECO:0000256" key="15">
    <source>
        <dbReference type="HAMAP-Rule" id="MF_01018"/>
    </source>
</evidence>
<dbReference type="RefSeq" id="WP_007050242.1">
    <property type="nucleotide sequence ID" value="NZ_CABKNJ010000001.1"/>
</dbReference>
<gene>
    <name evidence="15" type="primary">hisG</name>
    <name evidence="17" type="ORF">DW687_02170</name>
</gene>
<dbReference type="InterPro" id="IPR013820">
    <property type="entry name" value="ATP_PRibTrfase_cat"/>
</dbReference>